<comment type="caution">
    <text evidence="3">The sequence shown here is derived from an EMBL/GenBank/DDBJ whole genome shotgun (WGS) entry which is preliminary data.</text>
</comment>
<dbReference type="PANTHER" id="PTHR36837:SF2">
    <property type="entry name" value="POLY(3-HYDROXYALKANOATE) POLYMERASE SUBUNIT PHAC"/>
    <property type="match status" value="1"/>
</dbReference>
<keyword evidence="1" id="KW-1133">Transmembrane helix</keyword>
<dbReference type="InterPro" id="IPR029058">
    <property type="entry name" value="AB_hydrolase_fold"/>
</dbReference>
<evidence type="ECO:0000259" key="2">
    <source>
        <dbReference type="Pfam" id="PF12146"/>
    </source>
</evidence>
<reference evidence="3 4" key="1">
    <citation type="submission" date="2018-05" db="EMBL/GenBank/DDBJ databases">
        <title>Abyssibacter profundi OUC007T gen. nov., sp. nov, a marine bacterium isolated from seawater of the Mariana Trench.</title>
        <authorList>
            <person name="Zhou S."/>
        </authorList>
    </citation>
    <scope>NUCLEOTIDE SEQUENCE [LARGE SCALE GENOMIC DNA]</scope>
    <source>
        <strain evidence="3 4">OUC007</strain>
    </source>
</reference>
<dbReference type="InterPro" id="IPR051321">
    <property type="entry name" value="PHA/PHB_synthase"/>
</dbReference>
<dbReference type="InterPro" id="IPR022742">
    <property type="entry name" value="Hydrolase_4"/>
</dbReference>
<dbReference type="EMBL" id="QEQK01000004">
    <property type="protein sequence ID" value="PWN56753.1"/>
    <property type="molecule type" value="Genomic_DNA"/>
</dbReference>
<evidence type="ECO:0000256" key="1">
    <source>
        <dbReference type="SAM" id="Phobius"/>
    </source>
</evidence>
<gene>
    <name evidence="3" type="ORF">DEH80_04800</name>
</gene>
<protein>
    <submittedName>
        <fullName evidence="3">Alpha/beta hydrolase</fullName>
    </submittedName>
</protein>
<dbReference type="SUPFAM" id="SSF53474">
    <property type="entry name" value="alpha/beta-Hydrolases"/>
    <property type="match status" value="1"/>
</dbReference>
<sequence length="403" mass="44295">MKHMNRAIDRALQANRVAARVANNAFDRMFRPGALIRSNQTPFEEIGASGPMRVRYYPPLAESSIPLSDGQQMPVAPIEHAVPIVIVPPLAATSLIFDLMPERSLVRYLRACGYRVYLVDWGSPERRHTHFGIKHYAEEMLGHALGCVRAHANTRPVSLLGWCMGGLFALIYAGLSHDRDIQNLITIASPIDYRQGGIAARITRAMELPAYLIRKYTSFRVHNVDPAYLQVPGWVNALAFKLTNPVGSLTAYWDLFARLADREFLVSHTTTSHFLENMEDYPGGIVQDFIVKVGVDNDLSRGRIEVGDRVSQFDRIECSLLVFAGEADAIVTPQSAQTILNLVQSPDKEFVIAPGGHAGVVMGNKAQSAVWAVLAQWLETRSGSQQAGVTTAETTAAPSTATT</sequence>
<dbReference type="AlphaFoldDB" id="A0A363UMW7"/>
<dbReference type="Gene3D" id="3.40.50.1820">
    <property type="entry name" value="alpha/beta hydrolase"/>
    <property type="match status" value="1"/>
</dbReference>
<feature type="domain" description="Serine aminopeptidase S33" evidence="2">
    <location>
        <begin position="105"/>
        <end position="356"/>
    </location>
</feature>
<accession>A0A363UMW7</accession>
<organism evidence="3 4">
    <name type="scientific">Abyssibacter profundi</name>
    <dbReference type="NCBI Taxonomy" id="2182787"/>
    <lineage>
        <taxon>Bacteria</taxon>
        <taxon>Pseudomonadati</taxon>
        <taxon>Pseudomonadota</taxon>
        <taxon>Gammaproteobacteria</taxon>
        <taxon>Chromatiales</taxon>
        <taxon>Oceanococcaceae</taxon>
        <taxon>Abyssibacter</taxon>
    </lineage>
</organism>
<evidence type="ECO:0000313" key="4">
    <source>
        <dbReference type="Proteomes" id="UP000251800"/>
    </source>
</evidence>
<dbReference type="GO" id="GO:0016787">
    <property type="term" value="F:hydrolase activity"/>
    <property type="evidence" value="ECO:0007669"/>
    <property type="project" value="UniProtKB-KW"/>
</dbReference>
<keyword evidence="1" id="KW-0812">Transmembrane</keyword>
<dbReference type="PANTHER" id="PTHR36837">
    <property type="entry name" value="POLY(3-HYDROXYALKANOATE) POLYMERASE SUBUNIT PHAC"/>
    <property type="match status" value="1"/>
</dbReference>
<keyword evidence="4" id="KW-1185">Reference proteome</keyword>
<dbReference type="OrthoDB" id="9767934at2"/>
<keyword evidence="1" id="KW-0472">Membrane</keyword>
<dbReference type="Pfam" id="PF12146">
    <property type="entry name" value="Hydrolase_4"/>
    <property type="match status" value="1"/>
</dbReference>
<keyword evidence="3" id="KW-0378">Hydrolase</keyword>
<evidence type="ECO:0000313" key="3">
    <source>
        <dbReference type="EMBL" id="PWN56753.1"/>
    </source>
</evidence>
<proteinExistence type="predicted"/>
<name>A0A363UMW7_9GAMM</name>
<dbReference type="Proteomes" id="UP000251800">
    <property type="component" value="Unassembled WGS sequence"/>
</dbReference>
<feature type="transmembrane region" description="Helical" evidence="1">
    <location>
        <begin position="157"/>
        <end position="175"/>
    </location>
</feature>